<sequence>MNGQKNTNDVTCTTKVSGGVGGVSPRGLEKKWGCGAKPRTGGLRVQSKLWESLTKNSDSFFKVQFGECLHYPQEIFKREFTPHNFQTGGSTLKALKRAREKVTSSKCFHLSRIPNPRDKSRKANNKEEN</sequence>
<dbReference type="STRING" id="1712654.A7C91_06420"/>
<accession>A0A172WHD5</accession>
<name>A0A172WHD5_9EURY</name>
<protein>
    <submittedName>
        <fullName evidence="2">Uncharacterized protein</fullName>
    </submittedName>
</protein>
<reference evidence="3" key="1">
    <citation type="journal article" date="2016" name="Syst. Appl. Microbiol.">
        <title>Thermococcus piezophilus sp. nov., a novel hyperthermophilic and piezophilic archaeon with a broad pressure range for growth, isolated from a deepest hydrothermal vent at the Mid-Cayman Rise.</title>
        <authorList>
            <person name="Dalmasso C."/>
            <person name="Oger P."/>
            <person name="Selva G."/>
            <person name="Courtine D."/>
            <person name="L'Haridon S."/>
            <person name="Garlaschelli A."/>
            <person name="Roussel E."/>
            <person name="Miyazaki J."/>
            <person name="Reveillaud J."/>
            <person name="Jebbar M."/>
            <person name="Takai K."/>
            <person name="Maignien L."/>
            <person name="Alain K."/>
        </authorList>
    </citation>
    <scope>NUCLEOTIDE SEQUENCE [LARGE SCALE GENOMIC DNA]</scope>
    <source>
        <strain evidence="3">CDGS</strain>
    </source>
</reference>
<feature type="region of interest" description="Disordered" evidence="1">
    <location>
        <begin position="106"/>
        <end position="129"/>
    </location>
</feature>
<evidence type="ECO:0000313" key="2">
    <source>
        <dbReference type="EMBL" id="ANF22851.1"/>
    </source>
</evidence>
<dbReference type="KEGG" id="tpie:A7C91_06420"/>
<evidence type="ECO:0000313" key="3">
    <source>
        <dbReference type="Proteomes" id="UP000076969"/>
    </source>
</evidence>
<proteinExistence type="predicted"/>
<keyword evidence="3" id="KW-1185">Reference proteome</keyword>
<dbReference type="AlphaFoldDB" id="A0A172WHD5"/>
<dbReference type="EMBL" id="CP015520">
    <property type="protein sequence ID" value="ANF22851.1"/>
    <property type="molecule type" value="Genomic_DNA"/>
</dbReference>
<dbReference type="Proteomes" id="UP000076969">
    <property type="component" value="Chromosome"/>
</dbReference>
<gene>
    <name evidence="2" type="ORF">A7C91_06420</name>
</gene>
<organism evidence="2 3">
    <name type="scientific">Thermococcus piezophilus</name>
    <dbReference type="NCBI Taxonomy" id="1712654"/>
    <lineage>
        <taxon>Archaea</taxon>
        <taxon>Methanobacteriati</taxon>
        <taxon>Methanobacteriota</taxon>
        <taxon>Thermococci</taxon>
        <taxon>Thermococcales</taxon>
        <taxon>Thermococcaceae</taxon>
        <taxon>Thermococcus</taxon>
    </lineage>
</organism>
<evidence type="ECO:0000256" key="1">
    <source>
        <dbReference type="SAM" id="MobiDB-lite"/>
    </source>
</evidence>